<sequence length="192" mass="18730">MRRLVVAAAMLLVALAGAAVAPNPAAANHFENSTKTCAQPASGLGAFQCVLTLGPTADDAFEPGEVITIDAAGAFAFVDAAVTGGSCEAVVTGVAPGQVTLTTPAFCPVGATIVVTETLTAEAGAQVCQVLNSTFNDPPQTVCAAGFVAPGPGPATAAECKDGGFAAFGVFKNQGDCVSFVETGGGNPPAGL</sequence>
<feature type="signal peptide" evidence="1">
    <location>
        <begin position="1"/>
        <end position="21"/>
    </location>
</feature>
<gene>
    <name evidence="2" type="ORF">AVDCRST_MAG49-2720</name>
</gene>
<organism evidence="2">
    <name type="scientific">uncultured Thermomicrobiales bacterium</name>
    <dbReference type="NCBI Taxonomy" id="1645740"/>
    <lineage>
        <taxon>Bacteria</taxon>
        <taxon>Pseudomonadati</taxon>
        <taxon>Thermomicrobiota</taxon>
        <taxon>Thermomicrobia</taxon>
        <taxon>Thermomicrobiales</taxon>
        <taxon>environmental samples</taxon>
    </lineage>
</organism>
<proteinExistence type="predicted"/>
<name>A0A6J4V0V6_9BACT</name>
<accession>A0A6J4V0V6</accession>
<reference evidence="2" key="1">
    <citation type="submission" date="2020-02" db="EMBL/GenBank/DDBJ databases">
        <authorList>
            <person name="Meier V. D."/>
        </authorList>
    </citation>
    <scope>NUCLEOTIDE SEQUENCE</scope>
    <source>
        <strain evidence="2">AVDCRST_MAG49</strain>
    </source>
</reference>
<feature type="chain" id="PRO_5026664554" evidence="1">
    <location>
        <begin position="22"/>
        <end position="192"/>
    </location>
</feature>
<dbReference type="EMBL" id="CADCWG010000186">
    <property type="protein sequence ID" value="CAA9563699.1"/>
    <property type="molecule type" value="Genomic_DNA"/>
</dbReference>
<evidence type="ECO:0000256" key="1">
    <source>
        <dbReference type="SAM" id="SignalP"/>
    </source>
</evidence>
<protein>
    <submittedName>
        <fullName evidence="2">Uncharacterized protein</fullName>
    </submittedName>
</protein>
<keyword evidence="1" id="KW-0732">Signal</keyword>
<evidence type="ECO:0000313" key="2">
    <source>
        <dbReference type="EMBL" id="CAA9563699.1"/>
    </source>
</evidence>
<dbReference type="AlphaFoldDB" id="A0A6J4V0V6"/>